<dbReference type="Proteomes" id="UP001071777">
    <property type="component" value="Unassembled WGS sequence"/>
</dbReference>
<evidence type="ECO:0000256" key="1">
    <source>
        <dbReference type="SAM" id="MobiDB-lite"/>
    </source>
</evidence>
<feature type="region of interest" description="Disordered" evidence="1">
    <location>
        <begin position="86"/>
        <end position="107"/>
    </location>
</feature>
<accession>A0ABQ8P224</accession>
<evidence type="ECO:0000313" key="2">
    <source>
        <dbReference type="EMBL" id="KAJ1605249.1"/>
    </source>
</evidence>
<feature type="region of interest" description="Disordered" evidence="1">
    <location>
        <begin position="1"/>
        <end position="37"/>
    </location>
</feature>
<keyword evidence="3" id="KW-1185">Reference proteome</keyword>
<comment type="caution">
    <text evidence="2">The sequence shown here is derived from an EMBL/GenBank/DDBJ whole genome shotgun (WGS) entry which is preliminary data.</text>
</comment>
<reference evidence="2" key="1">
    <citation type="submission" date="2022-10" db="EMBL/GenBank/DDBJ databases">
        <title>Adaptive evolution leads to modifications in subtelomeric GC content in a zoonotic Cryptosporidium species.</title>
        <authorList>
            <person name="Li J."/>
            <person name="Feng Y."/>
            <person name="Xiao L."/>
        </authorList>
    </citation>
    <scope>NUCLEOTIDE SEQUENCE</scope>
    <source>
        <strain evidence="2">25894</strain>
    </source>
</reference>
<dbReference type="EMBL" id="JAPCXB010000184">
    <property type="protein sequence ID" value="KAJ1605249.1"/>
    <property type="molecule type" value="Genomic_DNA"/>
</dbReference>
<feature type="compositionally biased region" description="Basic and acidic residues" evidence="1">
    <location>
        <begin position="175"/>
        <end position="190"/>
    </location>
</feature>
<evidence type="ECO:0000313" key="3">
    <source>
        <dbReference type="Proteomes" id="UP001071777"/>
    </source>
</evidence>
<name>A0ABQ8P224_9CRYT</name>
<protein>
    <submittedName>
        <fullName evidence="2">Uncharacterized protein</fullName>
    </submittedName>
</protein>
<sequence>MDYADEEYPPVEKDQGSEGGPGGPAYGKLPHPPPLNSHHGSKLIDCVAIWKPVLDQRAGVPRAANALRAVHTGSLLLYIQGEGEAAAPGERESGSQHGGQSRARPYKPAHSKVHQHAQDVFEAKDNENLRIPRLFDCQLESQARLRGGAQHQPGRGRLCLEALQAPVEVPGRGHLKNEEHPGNRLLRPDPRPAPPQVRPHPVRRLHWEGPAAVARGP</sequence>
<organism evidence="2 3">
    <name type="scientific">Cryptosporidium canis</name>
    <dbReference type="NCBI Taxonomy" id="195482"/>
    <lineage>
        <taxon>Eukaryota</taxon>
        <taxon>Sar</taxon>
        <taxon>Alveolata</taxon>
        <taxon>Apicomplexa</taxon>
        <taxon>Conoidasida</taxon>
        <taxon>Coccidia</taxon>
        <taxon>Eucoccidiorida</taxon>
        <taxon>Eimeriorina</taxon>
        <taxon>Cryptosporidiidae</taxon>
        <taxon>Cryptosporidium</taxon>
    </lineage>
</organism>
<feature type="region of interest" description="Disordered" evidence="1">
    <location>
        <begin position="170"/>
        <end position="217"/>
    </location>
</feature>
<proteinExistence type="predicted"/>
<gene>
    <name evidence="2" type="ORF">OJ252_3529</name>
</gene>